<protein>
    <submittedName>
        <fullName evidence="9">MMPL family transporter</fullName>
    </submittedName>
</protein>
<feature type="transmembrane region" description="Helical" evidence="7">
    <location>
        <begin position="12"/>
        <end position="32"/>
    </location>
</feature>
<feature type="transmembrane region" description="Helical" evidence="7">
    <location>
        <begin position="764"/>
        <end position="785"/>
    </location>
</feature>
<feature type="transmembrane region" description="Helical" evidence="7">
    <location>
        <begin position="662"/>
        <end position="681"/>
    </location>
</feature>
<dbReference type="GeneID" id="70683940"/>
<dbReference type="Pfam" id="PF03176">
    <property type="entry name" value="MMPL"/>
    <property type="match status" value="2"/>
</dbReference>
<feature type="transmembrane region" description="Helical" evidence="7">
    <location>
        <begin position="237"/>
        <end position="256"/>
    </location>
</feature>
<dbReference type="InterPro" id="IPR050545">
    <property type="entry name" value="Mycobact_MmpL"/>
</dbReference>
<dbReference type="Proteomes" id="UP001202674">
    <property type="component" value="Unassembled WGS sequence"/>
</dbReference>
<comment type="similarity">
    <text evidence="2">Belongs to the resistance-nodulation-cell division (RND) (TC 2.A.6) family. MmpL subfamily.</text>
</comment>
<comment type="subcellular location">
    <subcellularLocation>
        <location evidence="1">Cell membrane</location>
        <topology evidence="1">Multi-pass membrane protein</topology>
    </subcellularLocation>
</comment>
<evidence type="ECO:0000259" key="8">
    <source>
        <dbReference type="PROSITE" id="PS50156"/>
    </source>
</evidence>
<evidence type="ECO:0000256" key="6">
    <source>
        <dbReference type="ARBA" id="ARBA00023136"/>
    </source>
</evidence>
<dbReference type="InterPro" id="IPR000731">
    <property type="entry name" value="SSD"/>
</dbReference>
<keyword evidence="4 7" id="KW-0812">Transmembrane</keyword>
<evidence type="ECO:0000256" key="1">
    <source>
        <dbReference type="ARBA" id="ARBA00004651"/>
    </source>
</evidence>
<dbReference type="Gene3D" id="1.20.1640.10">
    <property type="entry name" value="Multidrug efflux transporter AcrB transmembrane domain"/>
    <property type="match status" value="2"/>
</dbReference>
<feature type="transmembrane region" description="Helical" evidence="7">
    <location>
        <begin position="365"/>
        <end position="384"/>
    </location>
</feature>
<dbReference type="PANTHER" id="PTHR33406">
    <property type="entry name" value="MEMBRANE PROTEIN MJ1562-RELATED"/>
    <property type="match status" value="1"/>
</dbReference>
<proteinExistence type="inferred from homology"/>
<feature type="transmembrane region" description="Helical" evidence="7">
    <location>
        <begin position="431"/>
        <end position="451"/>
    </location>
</feature>
<dbReference type="PROSITE" id="PS50156">
    <property type="entry name" value="SSD"/>
    <property type="match status" value="2"/>
</dbReference>
<feature type="transmembrane region" description="Helical" evidence="7">
    <location>
        <begin position="791"/>
        <end position="817"/>
    </location>
</feature>
<reference evidence="9 10" key="1">
    <citation type="journal article" date="2022" name="Syst. Appl. Microbiol.">
        <title>Natronocalculus amylovorans gen. nov., sp. nov., and Natranaeroarchaeum aerophilus sp. nov., dominant culturable amylolytic natronoarchaea from hypersaline soda lakes in southwestern Siberia.</title>
        <authorList>
            <person name="Sorokin D.Y."/>
            <person name="Elcheninov A.G."/>
            <person name="Khizhniak T.V."/>
            <person name="Koenen M."/>
            <person name="Bale N.J."/>
            <person name="Damste J.S.S."/>
            <person name="Kublanov I.V."/>
        </authorList>
    </citation>
    <scope>NUCLEOTIDE SEQUENCE [LARGE SCALE GENOMIC DNA]</scope>
    <source>
        <strain evidence="9 10">AArc-St1-1</strain>
    </source>
</reference>
<comment type="caution">
    <text evidence="9">The sequence shown here is derived from an EMBL/GenBank/DDBJ whole genome shotgun (WGS) entry which is preliminary data.</text>
</comment>
<evidence type="ECO:0000256" key="3">
    <source>
        <dbReference type="ARBA" id="ARBA00022475"/>
    </source>
</evidence>
<gene>
    <name evidence="9" type="ORF">AArcSt11_07085</name>
</gene>
<feature type="transmembrane region" description="Helical" evidence="7">
    <location>
        <begin position="290"/>
        <end position="307"/>
    </location>
</feature>
<keyword evidence="3" id="KW-1003">Cell membrane</keyword>
<evidence type="ECO:0000256" key="7">
    <source>
        <dbReference type="SAM" id="Phobius"/>
    </source>
</evidence>
<dbReference type="AlphaFoldDB" id="A0AAE3K4P3"/>
<accession>A0AAE3K4P3</accession>
<feature type="domain" description="SSD" evidence="8">
    <location>
        <begin position="688"/>
        <end position="816"/>
    </location>
</feature>
<feature type="domain" description="SSD" evidence="8">
    <location>
        <begin position="278"/>
        <end position="390"/>
    </location>
</feature>
<keyword evidence="5 7" id="KW-1133">Transmembrane helix</keyword>
<feature type="transmembrane region" description="Helical" evidence="7">
    <location>
        <begin position="688"/>
        <end position="714"/>
    </location>
</feature>
<evidence type="ECO:0000313" key="9">
    <source>
        <dbReference type="EMBL" id="MCL9813418.1"/>
    </source>
</evidence>
<dbReference type="GO" id="GO:0005886">
    <property type="term" value="C:plasma membrane"/>
    <property type="evidence" value="ECO:0007669"/>
    <property type="project" value="UniProtKB-SubCell"/>
</dbReference>
<feature type="transmembrane region" description="Helical" evidence="7">
    <location>
        <begin position="720"/>
        <end position="743"/>
    </location>
</feature>
<organism evidence="9 10">
    <name type="scientific">Natranaeroarchaeum aerophilus</name>
    <dbReference type="NCBI Taxonomy" id="2917711"/>
    <lineage>
        <taxon>Archaea</taxon>
        <taxon>Methanobacteriati</taxon>
        <taxon>Methanobacteriota</taxon>
        <taxon>Stenosarchaea group</taxon>
        <taxon>Halobacteria</taxon>
        <taxon>Halobacteriales</taxon>
        <taxon>Natronoarchaeaceae</taxon>
        <taxon>Natranaeroarchaeum</taxon>
    </lineage>
</organism>
<name>A0AAE3K4P3_9EURY</name>
<dbReference type="EMBL" id="JAKRVY010000003">
    <property type="protein sequence ID" value="MCL9813418.1"/>
    <property type="molecule type" value="Genomic_DNA"/>
</dbReference>
<dbReference type="SUPFAM" id="SSF82866">
    <property type="entry name" value="Multidrug efflux transporter AcrB transmembrane domain"/>
    <property type="match status" value="2"/>
</dbReference>
<evidence type="ECO:0000256" key="5">
    <source>
        <dbReference type="ARBA" id="ARBA00022989"/>
    </source>
</evidence>
<keyword evidence="6 7" id="KW-0472">Membrane</keyword>
<dbReference type="RefSeq" id="WP_238478896.1">
    <property type="nucleotide sequence ID" value="NZ_JAKRVY010000003.1"/>
</dbReference>
<dbReference type="PANTHER" id="PTHR33406:SF6">
    <property type="entry name" value="MEMBRANE PROTEIN YDGH-RELATED"/>
    <property type="match status" value="1"/>
</dbReference>
<sequence>MDTTRRRRVRIVLLCALTVTLGSGILFVGGGVEITTFAVESDERAAADQLSESFDTGEQQITQVVITSDQNDTASTAALEETLTLQQAIRDDETINGTLDGPQPTVGVANGVAVASDPRIAFAEEITIADKASALDGRTDEQTAAALSVALRDDEMTPEGQPPVSALLPENYAHGEEPASAQLLIVVHDEDATDDELLDAQQQIESLADDRLERTDSFVFGEALLFERGGQATAESFAVVGPLIVLVVLTMLVVAYRDPLDVLLASVGIGVVLVWLAGILGWLGRPFNQLLIAVPCLLVGLGIDYYLHVVMRYRETRGDDPSFRPAAAMSIALAGVLVAIGTTTVTTAAGFLTGLVSPIEILREFGLVASLGIVSAFVVFGYLIPALRVEIDELLHQRERQSDRAPPTVGSLGIVARPLDQCARLVARAPLAVLVLAFLFTVGGAMGATAVDTSTERSDFFPEERSGWMEQLPAEIRPDAYGLREQATFLEETFPRHTDRTVEVWIEGDVTDDSVTQALQAAETNASAMDTTGTPVDGGGPVESPLGTIEDVAAENETVAELVDEHDTTGDGVPDEDLATVFDAVYEADRDAAAATINRTDGGAYEAVRLSVVVDESADDSAIRSDAVAITDAVETHPELTAVVTGEPILDDVQERAVLETVLLTFLLALAVIGALLTVVFRSRHRSWLLGAITVAPVVAAIAWLIGTMAALSLPYNAETALITAIAVGLGTDYTVHLTERFLAERERAGLRDALEVTLRETGGAVLASAITTAVGFGLLALTLVPSLQRFGIVTAIVVAYAFLASVLVLPSLLVVWDRTRRK</sequence>
<evidence type="ECO:0000313" key="10">
    <source>
        <dbReference type="Proteomes" id="UP001202674"/>
    </source>
</evidence>
<evidence type="ECO:0000256" key="4">
    <source>
        <dbReference type="ARBA" id="ARBA00022692"/>
    </source>
</evidence>
<keyword evidence="10" id="KW-1185">Reference proteome</keyword>
<dbReference type="InterPro" id="IPR004869">
    <property type="entry name" value="MMPL_dom"/>
</dbReference>
<feature type="transmembrane region" description="Helical" evidence="7">
    <location>
        <begin position="263"/>
        <end position="284"/>
    </location>
</feature>
<feature type="transmembrane region" description="Helical" evidence="7">
    <location>
        <begin position="328"/>
        <end position="353"/>
    </location>
</feature>
<evidence type="ECO:0000256" key="2">
    <source>
        <dbReference type="ARBA" id="ARBA00010157"/>
    </source>
</evidence>